<evidence type="ECO:0000313" key="2">
    <source>
        <dbReference type="Proteomes" id="UP001175227"/>
    </source>
</evidence>
<accession>A0AA39TPP8</accession>
<dbReference type="AlphaFoldDB" id="A0AA39TPP8"/>
<organism evidence="1 2">
    <name type="scientific">Armillaria novae-zelandiae</name>
    <dbReference type="NCBI Taxonomy" id="153914"/>
    <lineage>
        <taxon>Eukaryota</taxon>
        <taxon>Fungi</taxon>
        <taxon>Dikarya</taxon>
        <taxon>Basidiomycota</taxon>
        <taxon>Agaricomycotina</taxon>
        <taxon>Agaricomycetes</taxon>
        <taxon>Agaricomycetidae</taxon>
        <taxon>Agaricales</taxon>
        <taxon>Marasmiineae</taxon>
        <taxon>Physalacriaceae</taxon>
        <taxon>Armillaria</taxon>
    </lineage>
</organism>
<comment type="caution">
    <text evidence="1">The sequence shown here is derived from an EMBL/GenBank/DDBJ whole genome shotgun (WGS) entry which is preliminary data.</text>
</comment>
<keyword evidence="2" id="KW-1185">Reference proteome</keyword>
<gene>
    <name evidence="1" type="ORF">IW261DRAFT_1576576</name>
</gene>
<protein>
    <submittedName>
        <fullName evidence="1">Uncharacterized protein</fullName>
    </submittedName>
</protein>
<reference evidence="1" key="1">
    <citation type="submission" date="2023-06" db="EMBL/GenBank/DDBJ databases">
        <authorList>
            <consortium name="Lawrence Berkeley National Laboratory"/>
            <person name="Ahrendt S."/>
            <person name="Sahu N."/>
            <person name="Indic B."/>
            <person name="Wong-Bajracharya J."/>
            <person name="Merenyi Z."/>
            <person name="Ke H.-M."/>
            <person name="Monk M."/>
            <person name="Kocsube S."/>
            <person name="Drula E."/>
            <person name="Lipzen A."/>
            <person name="Balint B."/>
            <person name="Henrissat B."/>
            <person name="Andreopoulos B."/>
            <person name="Martin F.M."/>
            <person name="Harder C.B."/>
            <person name="Rigling D."/>
            <person name="Ford K.L."/>
            <person name="Foster G.D."/>
            <person name="Pangilinan J."/>
            <person name="Papanicolaou A."/>
            <person name="Barry K."/>
            <person name="LaButti K."/>
            <person name="Viragh M."/>
            <person name="Koriabine M."/>
            <person name="Yan M."/>
            <person name="Riley R."/>
            <person name="Champramary S."/>
            <person name="Plett K.L."/>
            <person name="Tsai I.J."/>
            <person name="Slot J."/>
            <person name="Sipos G."/>
            <person name="Plett J."/>
            <person name="Nagy L.G."/>
            <person name="Grigoriev I.V."/>
        </authorList>
    </citation>
    <scope>NUCLEOTIDE SEQUENCE</scope>
    <source>
        <strain evidence="1">ICMP 16352</strain>
    </source>
</reference>
<sequence length="126" mass="14402">MVLRVPIPPWVFQVFDMLEEVEDTMTCSQVPFAGASYITFDKAMNLPPNWIAIGDRVMKVNPLFGAESRLRIPHHHSDCWRETDDVQVGSNLWHVNMQPAPPIDAIHLGIVLKVMWDAFKDIFATE</sequence>
<dbReference type="EMBL" id="JAUEPR010000135">
    <property type="protein sequence ID" value="KAK0462118.1"/>
    <property type="molecule type" value="Genomic_DNA"/>
</dbReference>
<name>A0AA39TPP8_9AGAR</name>
<dbReference type="Proteomes" id="UP001175227">
    <property type="component" value="Unassembled WGS sequence"/>
</dbReference>
<evidence type="ECO:0000313" key="1">
    <source>
        <dbReference type="EMBL" id="KAK0462118.1"/>
    </source>
</evidence>
<proteinExistence type="predicted"/>